<dbReference type="Proteomes" id="UP000224006">
    <property type="component" value="Chromosome III"/>
</dbReference>
<evidence type="ECO:0000313" key="5">
    <source>
        <dbReference type="Proteomes" id="UP000224006"/>
    </source>
</evidence>
<organism evidence="4 5">
    <name type="scientific">Besnoitia besnoiti</name>
    <name type="common">Apicomplexan protozoan</name>
    <dbReference type="NCBI Taxonomy" id="94643"/>
    <lineage>
        <taxon>Eukaryota</taxon>
        <taxon>Sar</taxon>
        <taxon>Alveolata</taxon>
        <taxon>Apicomplexa</taxon>
        <taxon>Conoidasida</taxon>
        <taxon>Coccidia</taxon>
        <taxon>Eucoccidiorida</taxon>
        <taxon>Eimeriorina</taxon>
        <taxon>Sarcocystidae</taxon>
        <taxon>Besnoitia</taxon>
    </lineage>
</organism>
<reference evidence="4 5" key="1">
    <citation type="submission" date="2017-09" db="EMBL/GenBank/DDBJ databases">
        <title>Genome sequencing of Besnoitia besnoiti strain Bb-Ger1.</title>
        <authorList>
            <person name="Schares G."/>
            <person name="Venepally P."/>
            <person name="Lorenzi H.A."/>
        </authorList>
    </citation>
    <scope>NUCLEOTIDE SEQUENCE [LARGE SCALE GENOMIC DNA]</scope>
    <source>
        <strain evidence="4 5">Bb-Ger1</strain>
    </source>
</reference>
<evidence type="ECO:0000256" key="3">
    <source>
        <dbReference type="SAM" id="SignalP"/>
    </source>
</evidence>
<feature type="chain" id="PRO_5012699135" description="Transmembrane protein" evidence="3">
    <location>
        <begin position="28"/>
        <end position="339"/>
    </location>
</feature>
<keyword evidence="2" id="KW-0472">Membrane</keyword>
<comment type="caution">
    <text evidence="4">The sequence shown here is derived from an EMBL/GenBank/DDBJ whole genome shotgun (WGS) entry which is preliminary data.</text>
</comment>
<proteinExistence type="predicted"/>
<dbReference type="RefSeq" id="XP_029220337.1">
    <property type="nucleotide sequence ID" value="XM_029362971.1"/>
</dbReference>
<feature type="signal peptide" evidence="3">
    <location>
        <begin position="1"/>
        <end position="27"/>
    </location>
</feature>
<keyword evidence="3" id="KW-0732">Signal</keyword>
<keyword evidence="2" id="KW-0812">Transmembrane</keyword>
<dbReference type="OrthoDB" id="10316778at2759"/>
<keyword evidence="2" id="KW-1133">Transmembrane helix</keyword>
<dbReference type="KEGG" id="bbes:BESB_045200"/>
<dbReference type="AlphaFoldDB" id="A0A2A9MCV8"/>
<feature type="transmembrane region" description="Helical" evidence="2">
    <location>
        <begin position="100"/>
        <end position="125"/>
    </location>
</feature>
<sequence>MPSLSSVGVATLVILAAAGPFLQFGYAGGVLDCTEPTECGSTPPPVRLASSAPSVWRAAVCAFLASPVKRGSFSVGPLDGSPSLTIDAQLPLHHDDPVYAAAPFVCLLLALLVADFLTVSAKYLWVVSKRSCPQRSALNIASFKRFVGYIVAAPGNASMEGSSGGEGTGVRDDGVPEPLHRASGVRRRAPGQSEGGSQLAGAESGRAEDEAEGNCQILVRELRALRAENAAGGRGGASDFVAQAKLQRRIIRLEQQLEKTARDRTARGDLGDHEHTGDVYDMMDSVFGSGRRQRSFLIGLEGAVGQAVNRTVAAVASSLFKVRNVPLLPKVTGFQDLNQ</sequence>
<evidence type="ECO:0000256" key="2">
    <source>
        <dbReference type="SAM" id="Phobius"/>
    </source>
</evidence>
<protein>
    <recommendedName>
        <fullName evidence="6">Transmembrane protein</fullName>
    </recommendedName>
</protein>
<evidence type="ECO:0000313" key="4">
    <source>
        <dbReference type="EMBL" id="PFH36328.1"/>
    </source>
</evidence>
<feature type="region of interest" description="Disordered" evidence="1">
    <location>
        <begin position="158"/>
        <end position="210"/>
    </location>
</feature>
<dbReference type="EMBL" id="NWUJ01000003">
    <property type="protein sequence ID" value="PFH36328.1"/>
    <property type="molecule type" value="Genomic_DNA"/>
</dbReference>
<accession>A0A2A9MCV8</accession>
<feature type="compositionally biased region" description="Basic and acidic residues" evidence="1">
    <location>
        <begin position="169"/>
        <end position="180"/>
    </location>
</feature>
<dbReference type="GeneID" id="40309450"/>
<dbReference type="VEuPathDB" id="ToxoDB:BESB_045200"/>
<name>A0A2A9MCV8_BESBE</name>
<keyword evidence="5" id="KW-1185">Reference proteome</keyword>
<evidence type="ECO:0000256" key="1">
    <source>
        <dbReference type="SAM" id="MobiDB-lite"/>
    </source>
</evidence>
<evidence type="ECO:0008006" key="6">
    <source>
        <dbReference type="Google" id="ProtNLM"/>
    </source>
</evidence>
<gene>
    <name evidence="4" type="ORF">BESB_045200</name>
</gene>